<reference evidence="3 5" key="1">
    <citation type="journal article" date="2020" name="Stud. Mycol.">
        <title>101 Dothideomycetes genomes: a test case for predicting lifestyles and emergence of pathogens.</title>
        <authorList>
            <person name="Haridas S."/>
            <person name="Albert R."/>
            <person name="Binder M."/>
            <person name="Bloem J."/>
            <person name="Labutti K."/>
            <person name="Salamov A."/>
            <person name="Andreopoulos B."/>
            <person name="Baker S."/>
            <person name="Barry K."/>
            <person name="Bills G."/>
            <person name="Bluhm B."/>
            <person name="Cannon C."/>
            <person name="Castanera R."/>
            <person name="Culley D."/>
            <person name="Daum C."/>
            <person name="Ezra D."/>
            <person name="Gonzalez J."/>
            <person name="Henrissat B."/>
            <person name="Kuo A."/>
            <person name="Liang C."/>
            <person name="Lipzen A."/>
            <person name="Lutzoni F."/>
            <person name="Magnuson J."/>
            <person name="Mondo S."/>
            <person name="Nolan M."/>
            <person name="Ohm R."/>
            <person name="Pangilinan J."/>
            <person name="Park H.-J."/>
            <person name="Ramirez L."/>
            <person name="Alfaro M."/>
            <person name="Sun H."/>
            <person name="Tritt A."/>
            <person name="Yoshinaga Y."/>
            <person name="Zwiers L.-H."/>
            <person name="Turgeon B."/>
            <person name="Goodwin S."/>
            <person name="Spatafora J."/>
            <person name="Crous P."/>
            <person name="Grigoriev I."/>
        </authorList>
    </citation>
    <scope>NUCLEOTIDE SEQUENCE</scope>
    <source>
        <strain evidence="3 5">CBS 304.34</strain>
    </source>
</reference>
<proteinExistence type="predicted"/>
<feature type="region of interest" description="Disordered" evidence="1">
    <location>
        <begin position="245"/>
        <end position="267"/>
    </location>
</feature>
<evidence type="ECO:0000313" key="5">
    <source>
        <dbReference type="RefSeq" id="XP_033575162.1"/>
    </source>
</evidence>
<keyword evidence="2" id="KW-0812">Transmembrane</keyword>
<keyword evidence="4" id="KW-1185">Reference proteome</keyword>
<feature type="region of interest" description="Disordered" evidence="1">
    <location>
        <begin position="770"/>
        <end position="805"/>
    </location>
</feature>
<gene>
    <name evidence="3 5" type="ORF">BDZ99DRAFT_464093</name>
</gene>
<feature type="region of interest" description="Disordered" evidence="1">
    <location>
        <begin position="436"/>
        <end position="484"/>
    </location>
</feature>
<organism evidence="3">
    <name type="scientific">Mytilinidion resinicola</name>
    <dbReference type="NCBI Taxonomy" id="574789"/>
    <lineage>
        <taxon>Eukaryota</taxon>
        <taxon>Fungi</taxon>
        <taxon>Dikarya</taxon>
        <taxon>Ascomycota</taxon>
        <taxon>Pezizomycotina</taxon>
        <taxon>Dothideomycetes</taxon>
        <taxon>Pleosporomycetidae</taxon>
        <taxon>Mytilinidiales</taxon>
        <taxon>Mytilinidiaceae</taxon>
        <taxon>Mytilinidion</taxon>
    </lineage>
</organism>
<evidence type="ECO:0000256" key="1">
    <source>
        <dbReference type="SAM" id="MobiDB-lite"/>
    </source>
</evidence>
<dbReference type="EMBL" id="MU003703">
    <property type="protein sequence ID" value="KAF2808198.1"/>
    <property type="molecule type" value="Genomic_DNA"/>
</dbReference>
<feature type="compositionally biased region" description="Pro residues" evidence="1">
    <location>
        <begin position="313"/>
        <end position="324"/>
    </location>
</feature>
<feature type="region of interest" description="Disordered" evidence="1">
    <location>
        <begin position="404"/>
        <end position="423"/>
    </location>
</feature>
<evidence type="ECO:0000256" key="2">
    <source>
        <dbReference type="SAM" id="Phobius"/>
    </source>
</evidence>
<dbReference type="GeneID" id="54461119"/>
<accession>A0A6A6YI11</accession>
<feature type="compositionally biased region" description="Basic and acidic residues" evidence="1">
    <location>
        <begin position="91"/>
        <end position="110"/>
    </location>
</feature>
<dbReference type="RefSeq" id="XP_033575162.1">
    <property type="nucleotide sequence ID" value="XM_033720226.1"/>
</dbReference>
<reference evidence="5" key="3">
    <citation type="submission" date="2025-04" db="UniProtKB">
        <authorList>
            <consortium name="RefSeq"/>
        </authorList>
    </citation>
    <scope>IDENTIFICATION</scope>
    <source>
        <strain evidence="5">CBS 304.34</strain>
    </source>
</reference>
<feature type="region of interest" description="Disordered" evidence="1">
    <location>
        <begin position="604"/>
        <end position="623"/>
    </location>
</feature>
<evidence type="ECO:0000313" key="4">
    <source>
        <dbReference type="Proteomes" id="UP000504636"/>
    </source>
</evidence>
<dbReference type="AlphaFoldDB" id="A0A6A6YI11"/>
<feature type="region of interest" description="Disordered" evidence="1">
    <location>
        <begin position="834"/>
        <end position="862"/>
    </location>
</feature>
<feature type="region of interest" description="Disordered" evidence="1">
    <location>
        <begin position="1"/>
        <end position="70"/>
    </location>
</feature>
<feature type="transmembrane region" description="Helical" evidence="2">
    <location>
        <begin position="957"/>
        <end position="983"/>
    </location>
</feature>
<feature type="region of interest" description="Disordered" evidence="1">
    <location>
        <begin position="85"/>
        <end position="141"/>
    </location>
</feature>
<feature type="transmembrane region" description="Helical" evidence="2">
    <location>
        <begin position="1007"/>
        <end position="1031"/>
    </location>
</feature>
<evidence type="ECO:0000313" key="3">
    <source>
        <dbReference type="EMBL" id="KAF2808198.1"/>
    </source>
</evidence>
<protein>
    <submittedName>
        <fullName evidence="3 5">Uncharacterized protein</fullName>
    </submittedName>
</protein>
<keyword evidence="2" id="KW-1133">Transmembrane helix</keyword>
<feature type="compositionally biased region" description="Polar residues" evidence="1">
    <location>
        <begin position="336"/>
        <end position="350"/>
    </location>
</feature>
<sequence>MAPTRRVYTDLKSAHKQIARPSPFPANESPNVNAPLPPEPVTLRNPIRPDSPFFPDLAPRPLNIQKPTVATRSEKVLKRLSSPFAKRNSRTKRELQGTDLEAVSRRRDSRTSGIYGRPLSRGNRSASAIPATGGKGIENTRGGVTSETALVYSQQSEDHASVYSDEDDSYQHSLWGESNQDRRSLPHGYRTKAIDYSGEVNPDPYKYEHDKSAHTSVRLSRGRVPSEFLSEQTEQTDTLGKIIDGYQDQGTPDTRIDSLEGSSLESPLPRLSSSLAKLDFGLRTSQYSNLSDTKIPVAGNMYNRKQTMFKGPGSPPGSPLPLGPPISLGQPRPSFGNRTPSSEVLSTDNSYGDTRHLLGLSRAFEVPNVPRIPERFLSHSVPIVPLSQTVPGSTDTRRYSTNPFIPGALEPSSSYSQELATTPPEALATAERIFEETRKEGRNPSIPTLWKSSSVSGISFPEPEGPAERTSPGRNSLEDFVEEENERDWITINERRDIRRESGDSIADYSSRNPSSDEDRQVVVHPGNPSIPHEYKKTQLESGETVLLPTYGGTRLPTMNALPRNFSTPYRHPSPMDEHEHPFDSSPPTMTTGRARESYGPFALDELNLSPTPKSGELSEDSEVPRLPARMGKYRDNVGNGDAQYELTEKEMLDAGPNDNIIYSSQGLPSSSHYGDSRSFSSARAEPATMSTLAQERENSFAKLTILGPKGNLTGTPLGTGMREVGSSLADSSSPGAAFYSTPIRGHRANISGPSPFSRLTSPRAYAPSRYSHFGTPDPNSRNSSLTRGVSYSSNHAPVSPTESVYSTYDNQPRFHVKPLNLGQAPNDIELQDLERTNSTSRGKYTPARHGSTSRRSSVPNQTGLRELRLTSTPIRLANAPLQAVSAPDTATISSNRSRMTRMSDLMHIGPFTTSQQPLREYRQPVAPFVQEYSPHLLANQRCGTPTVVKRLNRISWIYFFACCITPVSLFAYPYGFGDYLVFHHSKRFYKESGDVFQEAGYRQKAIAVWAGPVWMIVAMLAIVFGALGGYKVI</sequence>
<dbReference type="OrthoDB" id="5353066at2759"/>
<name>A0A6A6YI11_9PEZI</name>
<feature type="compositionally biased region" description="Polar residues" evidence="1">
    <location>
        <begin position="778"/>
        <end position="805"/>
    </location>
</feature>
<feature type="region of interest" description="Disordered" evidence="1">
    <location>
        <begin position="501"/>
        <end position="537"/>
    </location>
</feature>
<keyword evidence="2" id="KW-0472">Membrane</keyword>
<dbReference type="Proteomes" id="UP000504636">
    <property type="component" value="Unplaced"/>
</dbReference>
<feature type="region of interest" description="Disordered" evidence="1">
    <location>
        <begin position="307"/>
        <end position="350"/>
    </location>
</feature>
<reference evidence="5" key="2">
    <citation type="submission" date="2020-04" db="EMBL/GenBank/DDBJ databases">
        <authorList>
            <consortium name="NCBI Genome Project"/>
        </authorList>
    </citation>
    <scope>NUCLEOTIDE SEQUENCE</scope>
    <source>
        <strain evidence="5">CBS 304.34</strain>
    </source>
</reference>